<dbReference type="AlphaFoldDB" id="A0A6A5RCM9"/>
<protein>
    <submittedName>
        <fullName evidence="1">Uncharacterized protein</fullName>
    </submittedName>
</protein>
<accession>A0A6A5RCM9</accession>
<sequence>MAYFENNYREYMAIRSAMESFYITTAKAFWETKKRGQCKKAYVSCRFDISDVTDDYGSEPGPSFRTVPLRLSREHLSQRPLHRLNGRRYGIELLTSTLRSHARKLELSELHNLLYRPQLYSPSQWLMHQNSVVQLGVQASMEQCFRQTRSLCLLRKSLNLADIPAHMHSPVSLIYRTRPAVH</sequence>
<dbReference type="EMBL" id="ML978984">
    <property type="protein sequence ID" value="KAF1925442.1"/>
    <property type="molecule type" value="Genomic_DNA"/>
</dbReference>
<proteinExistence type="predicted"/>
<evidence type="ECO:0000313" key="2">
    <source>
        <dbReference type="Proteomes" id="UP000800082"/>
    </source>
</evidence>
<dbReference type="GeneID" id="54346151"/>
<evidence type="ECO:0000313" key="1">
    <source>
        <dbReference type="EMBL" id="KAF1925442.1"/>
    </source>
</evidence>
<reference evidence="1" key="1">
    <citation type="journal article" date="2020" name="Stud. Mycol.">
        <title>101 Dothideomycetes genomes: a test case for predicting lifestyles and emergence of pathogens.</title>
        <authorList>
            <person name="Haridas S."/>
            <person name="Albert R."/>
            <person name="Binder M."/>
            <person name="Bloem J."/>
            <person name="Labutti K."/>
            <person name="Salamov A."/>
            <person name="Andreopoulos B."/>
            <person name="Baker S."/>
            <person name="Barry K."/>
            <person name="Bills G."/>
            <person name="Bluhm B."/>
            <person name="Cannon C."/>
            <person name="Castanera R."/>
            <person name="Culley D."/>
            <person name="Daum C."/>
            <person name="Ezra D."/>
            <person name="Gonzalez J."/>
            <person name="Henrissat B."/>
            <person name="Kuo A."/>
            <person name="Liang C."/>
            <person name="Lipzen A."/>
            <person name="Lutzoni F."/>
            <person name="Magnuson J."/>
            <person name="Mondo S."/>
            <person name="Nolan M."/>
            <person name="Ohm R."/>
            <person name="Pangilinan J."/>
            <person name="Park H.-J."/>
            <person name="Ramirez L."/>
            <person name="Alfaro M."/>
            <person name="Sun H."/>
            <person name="Tritt A."/>
            <person name="Yoshinaga Y."/>
            <person name="Zwiers L.-H."/>
            <person name="Turgeon B."/>
            <person name="Goodwin S."/>
            <person name="Spatafora J."/>
            <person name="Crous P."/>
            <person name="Grigoriev I."/>
        </authorList>
    </citation>
    <scope>NUCLEOTIDE SEQUENCE</scope>
    <source>
        <strain evidence="1">CBS 183.55</strain>
    </source>
</reference>
<name>A0A6A5RCM9_9PLEO</name>
<dbReference type="Proteomes" id="UP000800082">
    <property type="component" value="Unassembled WGS sequence"/>
</dbReference>
<organism evidence="1 2">
    <name type="scientific">Didymella exigua CBS 183.55</name>
    <dbReference type="NCBI Taxonomy" id="1150837"/>
    <lineage>
        <taxon>Eukaryota</taxon>
        <taxon>Fungi</taxon>
        <taxon>Dikarya</taxon>
        <taxon>Ascomycota</taxon>
        <taxon>Pezizomycotina</taxon>
        <taxon>Dothideomycetes</taxon>
        <taxon>Pleosporomycetidae</taxon>
        <taxon>Pleosporales</taxon>
        <taxon>Pleosporineae</taxon>
        <taxon>Didymellaceae</taxon>
        <taxon>Didymella</taxon>
    </lineage>
</organism>
<dbReference type="RefSeq" id="XP_033445694.1">
    <property type="nucleotide sequence ID" value="XM_033588504.1"/>
</dbReference>
<gene>
    <name evidence="1" type="ORF">M421DRAFT_242588</name>
</gene>
<keyword evidence="2" id="KW-1185">Reference proteome</keyword>